<keyword evidence="2" id="KW-1185">Reference proteome</keyword>
<evidence type="ECO:0000313" key="1">
    <source>
        <dbReference type="EMBL" id="KAK4019677.1"/>
    </source>
</evidence>
<dbReference type="EMBL" id="JAOYFB010000036">
    <property type="protein sequence ID" value="KAK4019677.1"/>
    <property type="molecule type" value="Genomic_DNA"/>
</dbReference>
<gene>
    <name evidence="1" type="ORF">OUZ56_001690</name>
</gene>
<comment type="caution">
    <text evidence="1">The sequence shown here is derived from an EMBL/GenBank/DDBJ whole genome shotgun (WGS) entry which is preliminary data.</text>
</comment>
<name>A0ABR0A3F5_9CRUS</name>
<reference evidence="1 2" key="1">
    <citation type="journal article" date="2023" name="Nucleic Acids Res.">
        <title>The hologenome of Daphnia magna reveals possible DNA methylation and microbiome-mediated evolution of the host genome.</title>
        <authorList>
            <person name="Chaturvedi A."/>
            <person name="Li X."/>
            <person name="Dhandapani V."/>
            <person name="Marshall H."/>
            <person name="Kissane S."/>
            <person name="Cuenca-Cambronero M."/>
            <person name="Asole G."/>
            <person name="Calvet F."/>
            <person name="Ruiz-Romero M."/>
            <person name="Marangio P."/>
            <person name="Guigo R."/>
            <person name="Rago D."/>
            <person name="Mirbahai L."/>
            <person name="Eastwood N."/>
            <person name="Colbourne J.K."/>
            <person name="Zhou J."/>
            <person name="Mallon E."/>
            <person name="Orsini L."/>
        </authorList>
    </citation>
    <scope>NUCLEOTIDE SEQUENCE [LARGE SCALE GENOMIC DNA]</scope>
    <source>
        <strain evidence="1">LRV0_1</strain>
    </source>
</reference>
<dbReference type="Proteomes" id="UP001234178">
    <property type="component" value="Unassembled WGS sequence"/>
</dbReference>
<sequence>MDHEVGIISRLCTELDSMHSIGDNRITIKDGILIRNANKAVMSIAAYNLTDRLSLSFQKQQK</sequence>
<organism evidence="1 2">
    <name type="scientific">Daphnia magna</name>
    <dbReference type="NCBI Taxonomy" id="35525"/>
    <lineage>
        <taxon>Eukaryota</taxon>
        <taxon>Metazoa</taxon>
        <taxon>Ecdysozoa</taxon>
        <taxon>Arthropoda</taxon>
        <taxon>Crustacea</taxon>
        <taxon>Branchiopoda</taxon>
        <taxon>Diplostraca</taxon>
        <taxon>Cladocera</taxon>
        <taxon>Anomopoda</taxon>
        <taxon>Daphniidae</taxon>
        <taxon>Daphnia</taxon>
    </lineage>
</organism>
<accession>A0ABR0A3F5</accession>
<proteinExistence type="predicted"/>
<evidence type="ECO:0000313" key="2">
    <source>
        <dbReference type="Proteomes" id="UP001234178"/>
    </source>
</evidence>
<protein>
    <submittedName>
        <fullName evidence="1">Uncharacterized protein</fullName>
    </submittedName>
</protein>